<keyword evidence="4 11" id="KW-0547">Nucleotide-binding</keyword>
<proteinExistence type="inferred from homology"/>
<keyword evidence="14" id="KW-1185">Reference proteome</keyword>
<dbReference type="InterPro" id="IPR000608">
    <property type="entry name" value="UBC"/>
</dbReference>
<evidence type="ECO:0000256" key="9">
    <source>
        <dbReference type="ARBA" id="ARBA00044296"/>
    </source>
</evidence>
<keyword evidence="5 11" id="KW-0833">Ubl conjugation pathway</keyword>
<evidence type="ECO:0000256" key="10">
    <source>
        <dbReference type="PROSITE-ProRule" id="PRU10133"/>
    </source>
</evidence>
<dbReference type="EMBL" id="FN648752">
    <property type="protein sequence ID" value="CBJ27032.1"/>
    <property type="molecule type" value="Genomic_DNA"/>
</dbReference>
<dbReference type="AlphaFoldDB" id="D7G3Z7"/>
<organism evidence="13 14">
    <name type="scientific">Ectocarpus siliculosus</name>
    <name type="common">Brown alga</name>
    <name type="synonym">Conferva siliculosa</name>
    <dbReference type="NCBI Taxonomy" id="2880"/>
    <lineage>
        <taxon>Eukaryota</taxon>
        <taxon>Sar</taxon>
        <taxon>Stramenopiles</taxon>
        <taxon>Ochrophyta</taxon>
        <taxon>PX clade</taxon>
        <taxon>Phaeophyceae</taxon>
        <taxon>Ectocarpales</taxon>
        <taxon>Ectocarpaceae</taxon>
        <taxon>Ectocarpus</taxon>
    </lineage>
</organism>
<dbReference type="PANTHER" id="PTHR24067">
    <property type="entry name" value="UBIQUITIN-CONJUGATING ENZYME E2"/>
    <property type="match status" value="1"/>
</dbReference>
<sequence>MSGIAEARLREERKAWRRDHPVGFHAKPMLKDDSSTDLLRWECGLPGPADTDWAGGLYTVTMEFTEDYPSKPPKCKFVPPLFHPNVYPSGTICLSILDEDEGWRPAITIKQMLLGIHDLFDTPNPNSPAQSEAYQLFVTNKEEYKRRVRLEAQKNIPST</sequence>
<name>D7G3Z7_ECTSI</name>
<dbReference type="EMBL" id="FN649758">
    <property type="protein sequence ID" value="CBJ27032.1"/>
    <property type="molecule type" value="Genomic_DNA"/>
</dbReference>
<gene>
    <name evidence="13" type="ORF">Esi_0054_0059</name>
</gene>
<dbReference type="OMA" id="TWECGIP"/>
<evidence type="ECO:0000259" key="12">
    <source>
        <dbReference type="PROSITE" id="PS50127"/>
    </source>
</evidence>
<dbReference type="InterPro" id="IPR050113">
    <property type="entry name" value="Ub_conjugating_enzyme"/>
</dbReference>
<evidence type="ECO:0000256" key="6">
    <source>
        <dbReference type="ARBA" id="ARBA00022840"/>
    </source>
</evidence>
<keyword evidence="3" id="KW-0808">Transferase</keyword>
<dbReference type="GO" id="GO:0005524">
    <property type="term" value="F:ATP binding"/>
    <property type="evidence" value="ECO:0007669"/>
    <property type="project" value="UniProtKB-UniRule"/>
</dbReference>
<dbReference type="Proteomes" id="UP000002630">
    <property type="component" value="Linkage Group LG33"/>
</dbReference>
<feature type="domain" description="UBC core" evidence="12">
    <location>
        <begin position="4"/>
        <end position="157"/>
    </location>
</feature>
<protein>
    <recommendedName>
        <fullName evidence="8">SUMO-conjugating enzyme UBC9</fullName>
    </recommendedName>
    <alternativeName>
        <fullName evidence="9">Ubiquitin carrier protein 9</fullName>
    </alternativeName>
</protein>
<evidence type="ECO:0000256" key="7">
    <source>
        <dbReference type="ARBA" id="ARBA00023242"/>
    </source>
</evidence>
<keyword evidence="6 11" id="KW-0067">ATP-binding</keyword>
<dbReference type="FunFam" id="3.10.110.10:FF:000035">
    <property type="entry name" value="SUMO-conjugating enzyme ubc9"/>
    <property type="match status" value="1"/>
</dbReference>
<dbReference type="STRING" id="2880.D7G3Z7"/>
<dbReference type="FunCoup" id="D7G3Z7">
    <property type="interactions" value="586"/>
</dbReference>
<dbReference type="SUPFAM" id="SSF54495">
    <property type="entry name" value="UBC-like"/>
    <property type="match status" value="1"/>
</dbReference>
<evidence type="ECO:0000256" key="4">
    <source>
        <dbReference type="ARBA" id="ARBA00022741"/>
    </source>
</evidence>
<dbReference type="eggNOG" id="KOG0424">
    <property type="taxonomic scope" value="Eukaryota"/>
</dbReference>
<dbReference type="GO" id="GO:0005694">
    <property type="term" value="C:chromosome"/>
    <property type="evidence" value="ECO:0007669"/>
    <property type="project" value="UniProtKB-ARBA"/>
</dbReference>
<evidence type="ECO:0000256" key="5">
    <source>
        <dbReference type="ARBA" id="ARBA00022786"/>
    </source>
</evidence>
<dbReference type="CDD" id="cd23798">
    <property type="entry name" value="UBCc_UBE2I"/>
    <property type="match status" value="1"/>
</dbReference>
<comment type="pathway">
    <text evidence="2">Protein modification; protein sumoylation.</text>
</comment>
<dbReference type="InterPro" id="IPR023313">
    <property type="entry name" value="UBQ-conjugating_AS"/>
</dbReference>
<dbReference type="GO" id="GO:0019787">
    <property type="term" value="F:ubiquitin-like protein transferase activity"/>
    <property type="evidence" value="ECO:0007669"/>
    <property type="project" value="UniProtKB-ARBA"/>
</dbReference>
<evidence type="ECO:0000256" key="8">
    <source>
        <dbReference type="ARBA" id="ARBA00039165"/>
    </source>
</evidence>
<dbReference type="Gene3D" id="3.10.110.10">
    <property type="entry name" value="Ubiquitin Conjugating Enzyme"/>
    <property type="match status" value="1"/>
</dbReference>
<dbReference type="PROSITE" id="PS00183">
    <property type="entry name" value="UBC_1"/>
    <property type="match status" value="1"/>
</dbReference>
<dbReference type="SMART" id="SM00212">
    <property type="entry name" value="UBCc"/>
    <property type="match status" value="1"/>
</dbReference>
<reference evidence="13 14" key="1">
    <citation type="journal article" date="2010" name="Nature">
        <title>The Ectocarpus genome and the independent evolution of multicellularity in brown algae.</title>
        <authorList>
            <person name="Cock J.M."/>
            <person name="Sterck L."/>
            <person name="Rouze P."/>
            <person name="Scornet D."/>
            <person name="Allen A.E."/>
            <person name="Amoutzias G."/>
            <person name="Anthouard V."/>
            <person name="Artiguenave F."/>
            <person name="Aury J.M."/>
            <person name="Badger J.H."/>
            <person name="Beszteri B."/>
            <person name="Billiau K."/>
            <person name="Bonnet E."/>
            <person name="Bothwell J.H."/>
            <person name="Bowler C."/>
            <person name="Boyen C."/>
            <person name="Brownlee C."/>
            <person name="Carrano C.J."/>
            <person name="Charrier B."/>
            <person name="Cho G.Y."/>
            <person name="Coelho S.M."/>
            <person name="Collen J."/>
            <person name="Corre E."/>
            <person name="Da Silva C."/>
            <person name="Delage L."/>
            <person name="Delaroque N."/>
            <person name="Dittami S.M."/>
            <person name="Doulbeau S."/>
            <person name="Elias M."/>
            <person name="Farnham G."/>
            <person name="Gachon C.M."/>
            <person name="Gschloessl B."/>
            <person name="Heesch S."/>
            <person name="Jabbari K."/>
            <person name="Jubin C."/>
            <person name="Kawai H."/>
            <person name="Kimura K."/>
            <person name="Kloareg B."/>
            <person name="Kupper F.C."/>
            <person name="Lang D."/>
            <person name="Le Bail A."/>
            <person name="Leblanc C."/>
            <person name="Lerouge P."/>
            <person name="Lohr M."/>
            <person name="Lopez P.J."/>
            <person name="Martens C."/>
            <person name="Maumus F."/>
            <person name="Michel G."/>
            <person name="Miranda-Saavedra D."/>
            <person name="Morales J."/>
            <person name="Moreau H."/>
            <person name="Motomura T."/>
            <person name="Nagasato C."/>
            <person name="Napoli C.A."/>
            <person name="Nelson D.R."/>
            <person name="Nyvall-Collen P."/>
            <person name="Peters A.F."/>
            <person name="Pommier C."/>
            <person name="Potin P."/>
            <person name="Poulain J."/>
            <person name="Quesneville H."/>
            <person name="Read B."/>
            <person name="Rensing S.A."/>
            <person name="Ritter A."/>
            <person name="Rousvoal S."/>
            <person name="Samanta M."/>
            <person name="Samson G."/>
            <person name="Schroeder D.C."/>
            <person name="Segurens B."/>
            <person name="Strittmatter M."/>
            <person name="Tonon T."/>
            <person name="Tregear J.W."/>
            <person name="Valentin K."/>
            <person name="von Dassow P."/>
            <person name="Yamagishi T."/>
            <person name="Van de Peer Y."/>
            <person name="Wincker P."/>
        </authorList>
    </citation>
    <scope>NUCLEOTIDE SEQUENCE [LARGE SCALE GENOMIC DNA]</scope>
    <source>
        <strain evidence="14">Ec32 / CCAP1310/4</strain>
    </source>
</reference>
<dbReference type="Pfam" id="PF00179">
    <property type="entry name" value="UQ_con"/>
    <property type="match status" value="1"/>
</dbReference>
<dbReference type="PROSITE" id="PS50127">
    <property type="entry name" value="UBC_2"/>
    <property type="match status" value="1"/>
</dbReference>
<evidence type="ECO:0000256" key="2">
    <source>
        <dbReference type="ARBA" id="ARBA00004718"/>
    </source>
</evidence>
<evidence type="ECO:0000256" key="11">
    <source>
        <dbReference type="RuleBase" id="RU362109"/>
    </source>
</evidence>
<evidence type="ECO:0000313" key="14">
    <source>
        <dbReference type="Proteomes" id="UP000002630"/>
    </source>
</evidence>
<evidence type="ECO:0000256" key="3">
    <source>
        <dbReference type="ARBA" id="ARBA00022679"/>
    </source>
</evidence>
<keyword evidence="7" id="KW-0539">Nucleus</keyword>
<comment type="subcellular location">
    <subcellularLocation>
        <location evidence="1">Nucleus</location>
    </subcellularLocation>
</comment>
<dbReference type="InterPro" id="IPR016135">
    <property type="entry name" value="UBQ-conjugating_enzyme/RWD"/>
</dbReference>
<evidence type="ECO:0000313" key="13">
    <source>
        <dbReference type="EMBL" id="CBJ27032.1"/>
    </source>
</evidence>
<accession>D7G3Z7</accession>
<dbReference type="GO" id="GO:0005634">
    <property type="term" value="C:nucleus"/>
    <property type="evidence" value="ECO:0007669"/>
    <property type="project" value="UniProtKB-SubCell"/>
</dbReference>
<dbReference type="OrthoDB" id="6600758at2759"/>
<evidence type="ECO:0000256" key="1">
    <source>
        <dbReference type="ARBA" id="ARBA00004123"/>
    </source>
</evidence>
<feature type="active site" description="Glycyl thioester intermediate" evidence="10">
    <location>
        <position position="93"/>
    </location>
</feature>
<comment type="similarity">
    <text evidence="11">Belongs to the ubiquitin-conjugating enzyme family.</text>
</comment>
<dbReference type="InParanoid" id="D7G3Z7"/>